<dbReference type="Pfam" id="PF00233">
    <property type="entry name" value="PDEase_I"/>
    <property type="match status" value="1"/>
</dbReference>
<feature type="region of interest" description="Disordered" evidence="10">
    <location>
        <begin position="1051"/>
        <end position="1217"/>
    </location>
</feature>
<protein>
    <recommendedName>
        <fullName evidence="9">Phosphodiesterase</fullName>
        <ecNumber evidence="9">3.1.4.-</ecNumber>
    </recommendedName>
</protein>
<evidence type="ECO:0000256" key="4">
    <source>
        <dbReference type="ARBA" id="ARBA00022723"/>
    </source>
</evidence>
<dbReference type="PRINTS" id="PR00387">
    <property type="entry name" value="PDIESTERASE1"/>
</dbReference>
<feature type="binding site" evidence="8">
    <location>
        <position position="841"/>
    </location>
    <ligand>
        <name>Zn(2+)</name>
        <dbReference type="ChEBI" id="CHEBI:29105"/>
        <label>1</label>
    </ligand>
</feature>
<evidence type="ECO:0000256" key="1">
    <source>
        <dbReference type="ARBA" id="ARBA00004790"/>
    </source>
</evidence>
<evidence type="ECO:0000256" key="2">
    <source>
        <dbReference type="ARBA" id="ARBA00010897"/>
    </source>
</evidence>
<feature type="binding site" evidence="7">
    <location>
        <position position="842"/>
    </location>
    <ligand>
        <name>AMP</name>
        <dbReference type="ChEBI" id="CHEBI:456215"/>
    </ligand>
</feature>
<keyword evidence="13" id="KW-1185">Reference proteome</keyword>
<keyword evidence="5 9" id="KW-0378">Hydrolase</keyword>
<comment type="similarity">
    <text evidence="9">Belongs to the cyclic nucleotide phosphodiesterase family.</text>
</comment>
<gene>
    <name evidence="12" type="ORF">B0A48_06521</name>
</gene>
<evidence type="ECO:0000256" key="5">
    <source>
        <dbReference type="ARBA" id="ARBA00022801"/>
    </source>
</evidence>
<dbReference type="Proteomes" id="UP000192596">
    <property type="component" value="Unassembled WGS sequence"/>
</dbReference>
<dbReference type="OrthoDB" id="546632at2759"/>
<dbReference type="SUPFAM" id="SSF109604">
    <property type="entry name" value="HD-domain/PDEase-like"/>
    <property type="match status" value="1"/>
</dbReference>
<evidence type="ECO:0000313" key="13">
    <source>
        <dbReference type="Proteomes" id="UP000192596"/>
    </source>
</evidence>
<dbReference type="UniPathway" id="UPA00253">
    <property type="reaction ID" value="UER00457"/>
</dbReference>
<feature type="binding site" evidence="7">
    <location>
        <position position="1011"/>
    </location>
    <ligand>
        <name>AMP</name>
        <dbReference type="ChEBI" id="CHEBI:456215"/>
    </ligand>
</feature>
<proteinExistence type="inferred from homology"/>
<dbReference type="EMBL" id="NAJO01000012">
    <property type="protein sequence ID" value="OQO08651.1"/>
    <property type="molecule type" value="Genomic_DNA"/>
</dbReference>
<comment type="pathway">
    <text evidence="1">Cofactor biosynthesis; NAD(+) biosynthesis.</text>
</comment>
<dbReference type="EC" id="3.1.4.-" evidence="9"/>
<comment type="similarity">
    <text evidence="2">Belongs to the NAPRTase family.</text>
</comment>
<feature type="compositionally biased region" description="Basic and acidic residues" evidence="10">
    <location>
        <begin position="1115"/>
        <end position="1125"/>
    </location>
</feature>
<name>A0A1V8TBM3_9PEZI</name>
<dbReference type="GO" id="GO:0007165">
    <property type="term" value="P:signal transduction"/>
    <property type="evidence" value="ECO:0007669"/>
    <property type="project" value="InterPro"/>
</dbReference>
<dbReference type="Gene3D" id="1.10.1300.10">
    <property type="entry name" value="3'5'-cyclic nucleotide phosphodiesterase, catalytic domain"/>
    <property type="match status" value="1"/>
</dbReference>
<accession>A0A1V8TBM3</accession>
<dbReference type="Pfam" id="PF04095">
    <property type="entry name" value="NAPRTase"/>
    <property type="match status" value="1"/>
</dbReference>
<dbReference type="InterPro" id="IPR003607">
    <property type="entry name" value="HD/PDEase_dom"/>
</dbReference>
<keyword evidence="4 8" id="KW-0479">Metal-binding</keyword>
<comment type="caution">
    <text evidence="12">The sequence shown here is derived from an EMBL/GenBank/DDBJ whole genome shotgun (WGS) entry which is preliminary data.</text>
</comment>
<dbReference type="PANTHER" id="PTHR11347">
    <property type="entry name" value="CYCLIC NUCLEOTIDE PHOSPHODIESTERASE"/>
    <property type="match status" value="1"/>
</dbReference>
<feature type="binding site" evidence="8">
    <location>
        <position position="956"/>
    </location>
    <ligand>
        <name>Zn(2+)</name>
        <dbReference type="ChEBI" id="CHEBI:29105"/>
        <label>1</label>
    </ligand>
</feature>
<dbReference type="PROSITE" id="PS51845">
    <property type="entry name" value="PDEASE_I_2"/>
    <property type="match status" value="1"/>
</dbReference>
<dbReference type="STRING" id="1507870.A0A1V8TBM3"/>
<evidence type="ECO:0000256" key="8">
    <source>
        <dbReference type="PIRSR" id="PIRSR623088-3"/>
    </source>
</evidence>
<feature type="binding site" evidence="7">
    <location>
        <begin position="784"/>
        <end position="788"/>
    </location>
    <ligand>
        <name>AMP</name>
        <dbReference type="ChEBI" id="CHEBI:456215"/>
    </ligand>
</feature>
<evidence type="ECO:0000256" key="9">
    <source>
        <dbReference type="RuleBase" id="RU363067"/>
    </source>
</evidence>
<feature type="compositionally biased region" description="Basic and acidic residues" evidence="10">
    <location>
        <begin position="1051"/>
        <end position="1064"/>
    </location>
</feature>
<evidence type="ECO:0000313" key="12">
    <source>
        <dbReference type="EMBL" id="OQO08651.1"/>
    </source>
</evidence>
<dbReference type="InterPro" id="IPR036068">
    <property type="entry name" value="Nicotinate_pribotase-like_C"/>
</dbReference>
<evidence type="ECO:0000256" key="7">
    <source>
        <dbReference type="PIRSR" id="PIRSR623088-2"/>
    </source>
</evidence>
<dbReference type="InterPro" id="IPR002073">
    <property type="entry name" value="PDEase_catalytic_dom"/>
</dbReference>
<reference evidence="13" key="1">
    <citation type="submission" date="2017-03" db="EMBL/GenBank/DDBJ databases">
        <title>Genomes of endolithic fungi from Antarctica.</title>
        <authorList>
            <person name="Coleine C."/>
            <person name="Masonjones S."/>
            <person name="Stajich J.E."/>
        </authorList>
    </citation>
    <scope>NUCLEOTIDE SEQUENCE [LARGE SCALE GENOMIC DNA]</scope>
    <source>
        <strain evidence="13">CCFEE 5527</strain>
    </source>
</reference>
<feature type="compositionally biased region" description="Polar residues" evidence="10">
    <location>
        <begin position="1139"/>
        <end position="1164"/>
    </location>
</feature>
<dbReference type="GO" id="GO:0009435">
    <property type="term" value="P:NAD+ biosynthetic process"/>
    <property type="evidence" value="ECO:0007669"/>
    <property type="project" value="UniProtKB-UniPathway"/>
</dbReference>
<organism evidence="12 13">
    <name type="scientific">Cryoendolithus antarcticus</name>
    <dbReference type="NCBI Taxonomy" id="1507870"/>
    <lineage>
        <taxon>Eukaryota</taxon>
        <taxon>Fungi</taxon>
        <taxon>Dikarya</taxon>
        <taxon>Ascomycota</taxon>
        <taxon>Pezizomycotina</taxon>
        <taxon>Dothideomycetes</taxon>
        <taxon>Dothideomycetidae</taxon>
        <taxon>Cladosporiales</taxon>
        <taxon>Cladosporiaceae</taxon>
        <taxon>Cryoendolithus</taxon>
    </lineage>
</organism>
<evidence type="ECO:0000256" key="10">
    <source>
        <dbReference type="SAM" id="MobiDB-lite"/>
    </source>
</evidence>
<dbReference type="Pfam" id="PF17767">
    <property type="entry name" value="NAPRTase_N"/>
    <property type="match status" value="1"/>
</dbReference>
<feature type="active site" description="Proton donor" evidence="6">
    <location>
        <position position="784"/>
    </location>
</feature>
<dbReference type="InterPro" id="IPR041525">
    <property type="entry name" value="N/Namide_PRibTrfase"/>
</dbReference>
<feature type="domain" description="PDEase" evidence="11">
    <location>
        <begin position="707"/>
        <end position="1054"/>
    </location>
</feature>
<dbReference type="InterPro" id="IPR023174">
    <property type="entry name" value="PDEase_CS"/>
</dbReference>
<dbReference type="InterPro" id="IPR036971">
    <property type="entry name" value="PDEase_catalytic_dom_sf"/>
</dbReference>
<dbReference type="SUPFAM" id="SSF51690">
    <property type="entry name" value="Nicotinate/Quinolinate PRTase C-terminal domain-like"/>
    <property type="match status" value="1"/>
</dbReference>
<dbReference type="CDD" id="cd00077">
    <property type="entry name" value="HDc"/>
    <property type="match status" value="1"/>
</dbReference>
<feature type="binding site" evidence="8">
    <location>
        <position position="842"/>
    </location>
    <ligand>
        <name>Zn(2+)</name>
        <dbReference type="ChEBI" id="CHEBI:29105"/>
        <label>2</label>
    </ligand>
</feature>
<dbReference type="InParanoid" id="A0A1V8TBM3"/>
<feature type="binding site" evidence="7">
    <location>
        <position position="956"/>
    </location>
    <ligand>
        <name>AMP</name>
        <dbReference type="ChEBI" id="CHEBI:456215"/>
    </ligand>
</feature>
<dbReference type="SUPFAM" id="SSF54675">
    <property type="entry name" value="Nicotinate/Quinolinate PRTase N-terminal domain-like"/>
    <property type="match status" value="1"/>
</dbReference>
<keyword evidence="3" id="KW-0662">Pyridine nucleotide biosynthesis</keyword>
<comment type="cofactor">
    <cofactor evidence="9">
        <name>a divalent metal cation</name>
        <dbReference type="ChEBI" id="CHEBI:60240"/>
    </cofactor>
    <text evidence="9">Binds 2 divalent metal cations per subunit. Site 1 may preferentially bind zinc ions, while site 2 has a preference for magnesium and/or manganese ions.</text>
</comment>
<feature type="compositionally biased region" description="Basic and acidic residues" evidence="10">
    <location>
        <begin position="1076"/>
        <end position="1088"/>
    </location>
</feature>
<sequence length="1217" mass="134984">MATTNSGGVREGIASIFDTDLYKLTMQCAVLKHFPAEHVSYNFTNRTTHMKFNRAAFTWLQNQVKLLGDIRATTDEIDWLGATCPYLGADYLAYLKQYRFKVAEQVDLSFNPVHGSSEGDGQLGEISIRVHGLWVGTILYEIPLLSLCSEAYFKFVDKDWNHNGQMEKAEHKGCQLLESGCSFSEFGSRRRRDYHTHDLVMQGLLQAKKKGEKGGWPGKFTGTSNVHFAKKYGVLPIGTVAHEWTMGIAALSGKYDHANEEALRRWTMTFGRGVLSIALTDTFGTPSFLKAFVKPAPKDGEDATSNSSTEDWSTDSYATIFTGVRQDSGNPLDFIQMMKTFYDGRGIKGSKTIVFSDSLTVDRCIEYKQATEAAGLTPSFGVGTYFTNDFWHLSVNDKSVPMNIVIKLAEVNGKSTVKLSDDRGKNMGPSKLVDEVKHNLGYTDKSLVEGDEAHRWDAAAPWARDMDYLAAFAAAYTPAVRHELRPAGTREQMEEAADGRCRAVYYCTSAGEHVSAVHHWKDPPARREGRSEEDGPRGVVGANVRILLDEDQGGFHEVFLSSSSRECWERIEQYAGSTPTVVLLESQQLQSGKGADEDPAIAFLRSLATDVQGARYQHHVIPFVILPAASKIADIPPSSETATDYLNAGAVETLRSPLKPEDLSRLVGHVKEELRPRADLIGVTMARNLADSIRDTSHPGKPSHRPDKTILPARLRYINSAVQWWGFPAHEMSMDELTCATLFMVEHVLKAPELAEYRISRSDIMGLLLATRRQYKHEREVHYHNWRHAVDVTQSIYIFLVNIGVCPPVESSTRRATERTSLERVLTPLDGLILLVSAIGHDVGHPGVNNAFLVACNHPLAQLYNDKSVLENYHCAAYTQLLRRHWPSLTKIANFRSSMISNILATDMQRHFEYMATLGELKKKHADGKQNLDQWADKDREHARELMMALLMKAADISNVARPFAVSSEWAKVLISEFARQGELEQELGIPTCLFGGPPNKDDVLSAAQSQKGFMNLFGFPLFQGISEIIPSVACSVETLQVNQATWEQKIQEEKERRGSEGKDAPLTFSSVGRNEINKAETMHHRSEPAVMPLPSAPSSPSKRDHNPTAASRRSSKDVALEHMHSFPSSRRGSKDESLTTILVRSHATSNATQPSSAATSADTNVAGEGESRRPPAVPSSPTAGGLRESRSRSRLRGLKFWRKKSGLGGERGSESS</sequence>
<dbReference type="InterPro" id="IPR023088">
    <property type="entry name" value="PDEase"/>
</dbReference>
<dbReference type="InterPro" id="IPR040727">
    <property type="entry name" value="NAPRTase_N"/>
</dbReference>
<evidence type="ECO:0000256" key="6">
    <source>
        <dbReference type="PIRSR" id="PIRSR623088-1"/>
    </source>
</evidence>
<dbReference type="PROSITE" id="PS00126">
    <property type="entry name" value="PDEASE_I_1"/>
    <property type="match status" value="1"/>
</dbReference>
<feature type="binding site" evidence="8">
    <location>
        <position position="788"/>
    </location>
    <ligand>
        <name>Zn(2+)</name>
        <dbReference type="ChEBI" id="CHEBI:29105"/>
        <label>1</label>
    </ligand>
</feature>
<evidence type="ECO:0000259" key="11">
    <source>
        <dbReference type="PROSITE" id="PS51845"/>
    </source>
</evidence>
<feature type="binding site" evidence="8">
    <location>
        <position position="842"/>
    </location>
    <ligand>
        <name>Zn(2+)</name>
        <dbReference type="ChEBI" id="CHEBI:29105"/>
        <label>1</label>
    </ligand>
</feature>
<dbReference type="SMART" id="SM00471">
    <property type="entry name" value="HDc"/>
    <property type="match status" value="1"/>
</dbReference>
<dbReference type="AlphaFoldDB" id="A0A1V8TBM3"/>
<evidence type="ECO:0000256" key="3">
    <source>
        <dbReference type="ARBA" id="ARBA00022642"/>
    </source>
</evidence>
<dbReference type="Gene3D" id="3.20.140.10">
    <property type="entry name" value="nicotinate phosphoribosyltransferase"/>
    <property type="match status" value="1"/>
</dbReference>
<dbReference type="GO" id="GO:0004114">
    <property type="term" value="F:3',5'-cyclic-nucleotide phosphodiesterase activity"/>
    <property type="evidence" value="ECO:0007669"/>
    <property type="project" value="InterPro"/>
</dbReference>
<dbReference type="GO" id="GO:0046872">
    <property type="term" value="F:metal ion binding"/>
    <property type="evidence" value="ECO:0007669"/>
    <property type="project" value="UniProtKB-KW"/>
</dbReference>
<feature type="compositionally biased region" description="Basic residues" evidence="10">
    <location>
        <begin position="1193"/>
        <end position="1206"/>
    </location>
</feature>